<name>A0A9Q3U9V3_VIBPH</name>
<accession>A0A9Q3U9V3</accession>
<gene>
    <name evidence="1" type="ORF">IB292_02125</name>
</gene>
<organism evidence="1 2">
    <name type="scientific">Vibrio parahaemolyticus</name>
    <dbReference type="NCBI Taxonomy" id="670"/>
    <lineage>
        <taxon>Bacteria</taxon>
        <taxon>Pseudomonadati</taxon>
        <taxon>Pseudomonadota</taxon>
        <taxon>Gammaproteobacteria</taxon>
        <taxon>Vibrionales</taxon>
        <taxon>Vibrionaceae</taxon>
        <taxon>Vibrio</taxon>
    </lineage>
</organism>
<evidence type="ECO:0000313" key="1">
    <source>
        <dbReference type="EMBL" id="MCC3803825.1"/>
    </source>
</evidence>
<comment type="caution">
    <text evidence="1">The sequence shown here is derived from an EMBL/GenBank/DDBJ whole genome shotgun (WGS) entry which is preliminary data.</text>
</comment>
<dbReference type="EMBL" id="JACVHL010000002">
    <property type="protein sequence ID" value="MCC3803825.1"/>
    <property type="molecule type" value="Genomic_DNA"/>
</dbReference>
<reference evidence="1" key="1">
    <citation type="submission" date="2020-09" db="EMBL/GenBank/DDBJ databases">
        <title>Genome sequence of Vibrio parahaemolyticus isolates.</title>
        <authorList>
            <person name="Hammerl J.A."/>
            <person name="Strauch E."/>
        </authorList>
    </citation>
    <scope>NUCLEOTIDE SEQUENCE</scope>
    <source>
        <strain evidence="1">17-VB00146</strain>
    </source>
</reference>
<protein>
    <submittedName>
        <fullName evidence="1">Uncharacterized protein</fullName>
    </submittedName>
</protein>
<dbReference type="AlphaFoldDB" id="A0A9Q3U9V3"/>
<sequence length="194" mass="21505">MKSYTKLDVDCINMELLVSLCREYAVLGKTDVVYVNTNGVKALYVGHSDVLRRLDELMHVEFGCADSALQLDNIWKVSGAVDAIMFVSILNLVPHSRLEFTDSHMLIRTEDKVCDVSAGGHIKGVSLLKFIAFTCALLALMSSAAAYRSLTEPRSENEPSSRAQLKAQEFRSSIAELEKLEEFEDLSIAISPKD</sequence>
<proteinExistence type="predicted"/>
<dbReference type="Proteomes" id="UP000726777">
    <property type="component" value="Unassembled WGS sequence"/>
</dbReference>
<dbReference type="RefSeq" id="WP_228085499.1">
    <property type="nucleotide sequence ID" value="NZ_JACVHL010000002.1"/>
</dbReference>
<evidence type="ECO:0000313" key="2">
    <source>
        <dbReference type="Proteomes" id="UP000726777"/>
    </source>
</evidence>